<organism evidence="3 4">
    <name type="scientific">Streptomyces spiramenti</name>
    <dbReference type="NCBI Taxonomy" id="2720606"/>
    <lineage>
        <taxon>Bacteria</taxon>
        <taxon>Bacillati</taxon>
        <taxon>Actinomycetota</taxon>
        <taxon>Actinomycetes</taxon>
        <taxon>Kitasatosporales</taxon>
        <taxon>Streptomycetaceae</taxon>
        <taxon>Streptomyces</taxon>
    </lineage>
</organism>
<dbReference type="EMBL" id="JAAVJB010000011">
    <property type="protein sequence ID" value="NJP65275.1"/>
    <property type="molecule type" value="Genomic_DNA"/>
</dbReference>
<keyword evidence="2" id="KW-0812">Transmembrane</keyword>
<keyword evidence="2" id="KW-0472">Membrane</keyword>
<protein>
    <submittedName>
        <fullName evidence="3">Uncharacterized protein</fullName>
    </submittedName>
</protein>
<feature type="region of interest" description="Disordered" evidence="1">
    <location>
        <begin position="1"/>
        <end position="25"/>
    </location>
</feature>
<feature type="compositionally biased region" description="Polar residues" evidence="1">
    <location>
        <begin position="115"/>
        <end position="124"/>
    </location>
</feature>
<feature type="region of interest" description="Disordered" evidence="1">
    <location>
        <begin position="46"/>
        <end position="165"/>
    </location>
</feature>
<gene>
    <name evidence="3" type="ORF">HCJ92_03000</name>
</gene>
<comment type="caution">
    <text evidence="3">The sequence shown here is derived from an EMBL/GenBank/DDBJ whole genome shotgun (WGS) entry which is preliminary data.</text>
</comment>
<evidence type="ECO:0000313" key="4">
    <source>
        <dbReference type="Proteomes" id="UP000746503"/>
    </source>
</evidence>
<sequence length="279" mass="27171">MPDDVGGPPYPDGEGPESRDRGAADEAFADVVFDDAFVEAARIHEPSARERLLYAGRDPAADPDDGDQPPGTLTGGYPPGASPGPDVTGVAGPSVPSGLWSAPVGRRRGVGAPTTRGSGSSPTAGATARRETPTPARGRAPGGRPGSGPGGGWAAGTAGRGPGRWQRPMACVLAMVMGLSVVAFALIAVQRSGSAQRVDPPVTPPVSDPGDDGADLGGPGDTTRTTGSSTLQGGDSGSRPVHGAEDTGPLPANSQEVAPGAGADGVAGPDAVAGPAGAG</sequence>
<evidence type="ECO:0000256" key="2">
    <source>
        <dbReference type="SAM" id="Phobius"/>
    </source>
</evidence>
<keyword evidence="4" id="KW-1185">Reference proteome</keyword>
<dbReference type="RefSeq" id="WP_167931802.1">
    <property type="nucleotide sequence ID" value="NZ_JAAVJB010000011.1"/>
</dbReference>
<keyword evidence="2" id="KW-1133">Transmembrane helix</keyword>
<feature type="compositionally biased region" description="Polar residues" evidence="1">
    <location>
        <begin position="222"/>
        <end position="233"/>
    </location>
</feature>
<feature type="compositionally biased region" description="Low complexity" evidence="1">
    <location>
        <begin position="257"/>
        <end position="279"/>
    </location>
</feature>
<reference evidence="3 4" key="1">
    <citation type="submission" date="2020-03" db="EMBL/GenBank/DDBJ databases">
        <title>Draft genome of Streptomyces sp. ventii, isolated from the Axial Seamount in the Pacific Ocean, and resequencing of the two type strains Streptomyces lonarensis strain NCL 716 and Streptomyces bohaiensis strain 11A07.</title>
        <authorList>
            <person name="Loughran R.M."/>
            <person name="Pfannmuller K.M."/>
            <person name="Wasson B.J."/>
            <person name="Deadmond M.C."/>
            <person name="Paddock B.E."/>
            <person name="Koyack M.J."/>
            <person name="Gallegos D.A."/>
            <person name="Mitchell E.A."/>
            <person name="Ushijima B."/>
            <person name="Saw J.H."/>
            <person name="Mcphail K.L."/>
            <person name="Videau P."/>
        </authorList>
    </citation>
    <scope>NUCLEOTIDE SEQUENCE [LARGE SCALE GENOMIC DNA]</scope>
    <source>
        <strain evidence="4">5675061</strain>
    </source>
</reference>
<dbReference type="Proteomes" id="UP000746503">
    <property type="component" value="Unassembled WGS sequence"/>
</dbReference>
<evidence type="ECO:0000256" key="1">
    <source>
        <dbReference type="SAM" id="MobiDB-lite"/>
    </source>
</evidence>
<accession>A0ABX1AGF6</accession>
<evidence type="ECO:0000313" key="3">
    <source>
        <dbReference type="EMBL" id="NJP65275.1"/>
    </source>
</evidence>
<feature type="transmembrane region" description="Helical" evidence="2">
    <location>
        <begin position="170"/>
        <end position="189"/>
    </location>
</feature>
<feature type="compositionally biased region" description="Gly residues" evidence="1">
    <location>
        <begin position="140"/>
        <end position="162"/>
    </location>
</feature>
<feature type="region of interest" description="Disordered" evidence="1">
    <location>
        <begin position="191"/>
        <end position="279"/>
    </location>
</feature>
<name>A0ABX1AGF6_9ACTN</name>
<proteinExistence type="predicted"/>